<protein>
    <recommendedName>
        <fullName evidence="2">ATP-grasp domain-containing protein</fullName>
    </recommendedName>
</protein>
<keyword evidence="1" id="KW-0067">ATP-binding</keyword>
<keyword evidence="4" id="KW-1185">Reference proteome</keyword>
<dbReference type="AlphaFoldDB" id="Q3A4E1"/>
<dbReference type="KEGG" id="pca:Pcar_1520"/>
<dbReference type="STRING" id="338963.Pcar_1520"/>
<dbReference type="InterPro" id="IPR011761">
    <property type="entry name" value="ATP-grasp"/>
</dbReference>
<dbReference type="Gene3D" id="3.30.1490.20">
    <property type="entry name" value="ATP-grasp fold, A domain"/>
    <property type="match status" value="1"/>
</dbReference>
<evidence type="ECO:0000313" key="4">
    <source>
        <dbReference type="Proteomes" id="UP000002534"/>
    </source>
</evidence>
<dbReference type="HOGENOM" id="CLU_052967_0_0_7"/>
<dbReference type="eggNOG" id="COG0189">
    <property type="taxonomic scope" value="Bacteria"/>
</dbReference>
<sequence>MYKVFVTGLGGCGVGEGIAKALIMNNYEVFGGNNEPFFPSMPKLTTPFVLPSATSPEYLAKLVDICKTHQIKAVYPGSEIETKVLSRDRKALLAESIQPMVNRPEIITTFQDSWSTFKTLKQFDFVHVPDTFLPENINHALQSSSFPFIIKPVFGHGSQNIHIVENEQELSFVLDVMAKNNIPVVIQKVVGRQDQEYTVGVFSDKDGRVISKIAMKRRMIAGATLTAHIDGYVEIEDYCARVAVALGSRGPLNIQLRKVGNEFFIFEINPRFSGTTPFRAMVGINEPDMMYRNSILGEALPPASYEKNKIIMRMFHEVMIDKKDILR</sequence>
<dbReference type="Gene3D" id="3.40.50.20">
    <property type="match status" value="1"/>
</dbReference>
<dbReference type="Gene3D" id="3.30.470.20">
    <property type="entry name" value="ATP-grasp fold, B domain"/>
    <property type="match status" value="1"/>
</dbReference>
<reference evidence="3 4" key="2">
    <citation type="journal article" date="2012" name="BMC Genomics">
        <title>The genome of Pelobacter carbinolicus reveals surprising metabolic capabilities and physiological features.</title>
        <authorList>
            <person name="Aklujkar M."/>
            <person name="Haveman S.A."/>
            <person name="Didonato R.Jr."/>
            <person name="Chertkov O."/>
            <person name="Han C.S."/>
            <person name="Land M.L."/>
            <person name="Brown P."/>
            <person name="Lovley D.R."/>
        </authorList>
    </citation>
    <scope>NUCLEOTIDE SEQUENCE [LARGE SCALE GENOMIC DNA]</scope>
    <source>
        <strain evidence="4">DSM 2380 / NBRC 103641 / GraBd1</strain>
    </source>
</reference>
<dbReference type="Proteomes" id="UP000002534">
    <property type="component" value="Chromosome"/>
</dbReference>
<gene>
    <name evidence="3" type="ordered locus">Pcar_1520</name>
</gene>
<accession>Q3A4E1</accession>
<dbReference type="NCBIfam" id="NF009402">
    <property type="entry name" value="PRK12767.1-1"/>
    <property type="match status" value="1"/>
</dbReference>
<evidence type="ECO:0000259" key="2">
    <source>
        <dbReference type="PROSITE" id="PS50975"/>
    </source>
</evidence>
<proteinExistence type="predicted"/>
<dbReference type="OrthoDB" id="9765608at2"/>
<dbReference type="InterPro" id="IPR013815">
    <property type="entry name" value="ATP_grasp_subdomain_1"/>
</dbReference>
<dbReference type="Pfam" id="PF21360">
    <property type="entry name" value="PylC-like_N"/>
    <property type="match status" value="1"/>
</dbReference>
<reference evidence="4" key="1">
    <citation type="submission" date="2005-10" db="EMBL/GenBank/DDBJ databases">
        <title>Complete sequence of Pelobacter carbinolicus DSM 2380.</title>
        <authorList>
            <person name="Copeland A."/>
            <person name="Lucas S."/>
            <person name="Lapidus A."/>
            <person name="Barry K."/>
            <person name="Detter J.C."/>
            <person name="Glavina T."/>
            <person name="Hammon N."/>
            <person name="Israni S."/>
            <person name="Pitluck S."/>
            <person name="Chertkov O."/>
            <person name="Schmutz J."/>
            <person name="Larimer F."/>
            <person name="Land M."/>
            <person name="Kyrpides N."/>
            <person name="Ivanova N."/>
            <person name="Richardson P."/>
        </authorList>
    </citation>
    <scope>NUCLEOTIDE SEQUENCE [LARGE SCALE GENOMIC DNA]</scope>
    <source>
        <strain evidence="4">DSM 2380 / NBRC 103641 / GraBd1</strain>
    </source>
</reference>
<dbReference type="GO" id="GO:0005524">
    <property type="term" value="F:ATP binding"/>
    <property type="evidence" value="ECO:0007669"/>
    <property type="project" value="UniProtKB-UniRule"/>
</dbReference>
<dbReference type="RefSeq" id="WP_011341249.1">
    <property type="nucleotide sequence ID" value="NC_007498.2"/>
</dbReference>
<name>Q3A4E1_SYNC1</name>
<feature type="domain" description="ATP-grasp" evidence="2">
    <location>
        <begin position="118"/>
        <end position="295"/>
    </location>
</feature>
<dbReference type="GO" id="GO:0046872">
    <property type="term" value="F:metal ion binding"/>
    <property type="evidence" value="ECO:0007669"/>
    <property type="project" value="InterPro"/>
</dbReference>
<dbReference type="InterPro" id="IPR048764">
    <property type="entry name" value="PylC_N"/>
</dbReference>
<dbReference type="EMBL" id="CP000142">
    <property type="protein sequence ID" value="ABA88766.1"/>
    <property type="molecule type" value="Genomic_DNA"/>
</dbReference>
<dbReference type="PROSITE" id="PS50975">
    <property type="entry name" value="ATP_GRASP"/>
    <property type="match status" value="1"/>
</dbReference>
<dbReference type="Pfam" id="PF15632">
    <property type="entry name" value="ATPgrasp_Ter"/>
    <property type="match status" value="1"/>
</dbReference>
<evidence type="ECO:0000313" key="3">
    <source>
        <dbReference type="EMBL" id="ABA88766.1"/>
    </source>
</evidence>
<evidence type="ECO:0000256" key="1">
    <source>
        <dbReference type="PROSITE-ProRule" id="PRU00409"/>
    </source>
</evidence>
<keyword evidence="1" id="KW-0547">Nucleotide-binding</keyword>
<dbReference type="SUPFAM" id="SSF56059">
    <property type="entry name" value="Glutathione synthetase ATP-binding domain-like"/>
    <property type="match status" value="1"/>
</dbReference>
<organism evidence="3 4">
    <name type="scientific">Syntrophotalea carbinolica (strain DSM 2380 / NBRC 103641 / GraBd1)</name>
    <name type="common">Pelobacter carbinolicus</name>
    <dbReference type="NCBI Taxonomy" id="338963"/>
    <lineage>
        <taxon>Bacteria</taxon>
        <taxon>Pseudomonadati</taxon>
        <taxon>Thermodesulfobacteriota</taxon>
        <taxon>Desulfuromonadia</taxon>
        <taxon>Desulfuromonadales</taxon>
        <taxon>Syntrophotaleaceae</taxon>
        <taxon>Syntrophotalea</taxon>
    </lineage>
</organism>